<evidence type="ECO:0000256" key="2">
    <source>
        <dbReference type="ARBA" id="ARBA00005254"/>
    </source>
</evidence>
<keyword evidence="9" id="KW-1185">Reference proteome</keyword>
<evidence type="ECO:0000256" key="7">
    <source>
        <dbReference type="RuleBase" id="RU003707"/>
    </source>
</evidence>
<dbReference type="Pfam" id="PF00378">
    <property type="entry name" value="ECH_1"/>
    <property type="match status" value="1"/>
</dbReference>
<evidence type="ECO:0000256" key="4">
    <source>
        <dbReference type="ARBA" id="ARBA00023239"/>
    </source>
</evidence>
<dbReference type="PANTHER" id="PTHR11941:SF54">
    <property type="entry name" value="ENOYL-COA HYDRATASE, MITOCHONDRIAL"/>
    <property type="match status" value="1"/>
</dbReference>
<evidence type="ECO:0000256" key="3">
    <source>
        <dbReference type="ARBA" id="ARBA00022832"/>
    </source>
</evidence>
<evidence type="ECO:0000256" key="6">
    <source>
        <dbReference type="ARBA" id="ARBA00023717"/>
    </source>
</evidence>
<dbReference type="InterPro" id="IPR014748">
    <property type="entry name" value="Enoyl-CoA_hydra_C"/>
</dbReference>
<dbReference type="SUPFAM" id="SSF52096">
    <property type="entry name" value="ClpP/crotonase"/>
    <property type="match status" value="1"/>
</dbReference>
<dbReference type="CDD" id="cd06558">
    <property type="entry name" value="crotonase-like"/>
    <property type="match status" value="1"/>
</dbReference>
<proteinExistence type="inferred from homology"/>
<comment type="catalytic activity">
    <reaction evidence="6">
        <text>a 4-saturated-(3S)-3-hydroxyacyl-CoA = a (3E)-enoyl-CoA + H2O</text>
        <dbReference type="Rhea" id="RHEA:20724"/>
        <dbReference type="ChEBI" id="CHEBI:15377"/>
        <dbReference type="ChEBI" id="CHEBI:58521"/>
        <dbReference type="ChEBI" id="CHEBI:137480"/>
        <dbReference type="EC" id="4.2.1.17"/>
    </reaction>
</comment>
<dbReference type="InterPro" id="IPR029045">
    <property type="entry name" value="ClpP/crotonase-like_dom_sf"/>
</dbReference>
<name>A0ABV5XR38_9NOCA</name>
<dbReference type="Proteomes" id="UP001589587">
    <property type="component" value="Unassembled WGS sequence"/>
</dbReference>
<dbReference type="Gene3D" id="3.90.226.10">
    <property type="entry name" value="2-enoyl-CoA Hydratase, Chain A, domain 1"/>
    <property type="match status" value="1"/>
</dbReference>
<protein>
    <submittedName>
        <fullName evidence="8">Enoyl-CoA hydratase/isomerase family protein</fullName>
    </submittedName>
</protein>
<evidence type="ECO:0000313" key="8">
    <source>
        <dbReference type="EMBL" id="MFB9784946.1"/>
    </source>
</evidence>
<comment type="function">
    <text evidence="1">Could possibly oxidize fatty acids using specific components.</text>
</comment>
<keyword evidence="3" id="KW-0276">Fatty acid metabolism</keyword>
<dbReference type="InterPro" id="IPR018376">
    <property type="entry name" value="Enoyl-CoA_hyd/isom_CS"/>
</dbReference>
<evidence type="ECO:0000256" key="5">
    <source>
        <dbReference type="ARBA" id="ARBA00023709"/>
    </source>
</evidence>
<comment type="catalytic activity">
    <reaction evidence="5">
        <text>a (3S)-3-hydroxyacyl-CoA = a (2E)-enoyl-CoA + H2O</text>
        <dbReference type="Rhea" id="RHEA:16105"/>
        <dbReference type="ChEBI" id="CHEBI:15377"/>
        <dbReference type="ChEBI" id="CHEBI:57318"/>
        <dbReference type="ChEBI" id="CHEBI:58856"/>
        <dbReference type="EC" id="4.2.1.17"/>
    </reaction>
</comment>
<evidence type="ECO:0000256" key="1">
    <source>
        <dbReference type="ARBA" id="ARBA00002994"/>
    </source>
</evidence>
<dbReference type="Gene3D" id="1.10.12.10">
    <property type="entry name" value="Lyase 2-enoyl-coa Hydratase, Chain A, domain 2"/>
    <property type="match status" value="1"/>
</dbReference>
<comment type="caution">
    <text evidence="8">The sequence shown here is derived from an EMBL/GenBank/DDBJ whole genome shotgun (WGS) entry which is preliminary data.</text>
</comment>
<reference evidence="8 9" key="1">
    <citation type="submission" date="2024-09" db="EMBL/GenBank/DDBJ databases">
        <authorList>
            <person name="Sun Q."/>
            <person name="Mori K."/>
        </authorList>
    </citation>
    <scope>NUCLEOTIDE SEQUENCE [LARGE SCALE GENOMIC DNA]</scope>
    <source>
        <strain evidence="8 9">JCM 11411</strain>
    </source>
</reference>
<accession>A0ABV5XR38</accession>
<dbReference type="PROSITE" id="PS00166">
    <property type="entry name" value="ENOYL_COA_HYDRATASE"/>
    <property type="match status" value="1"/>
</dbReference>
<gene>
    <name evidence="8" type="ORF">ACFFQ6_35185</name>
</gene>
<keyword evidence="4" id="KW-0456">Lyase</keyword>
<dbReference type="EMBL" id="JBHMAS010000102">
    <property type="protein sequence ID" value="MFB9784946.1"/>
    <property type="molecule type" value="Genomic_DNA"/>
</dbReference>
<evidence type="ECO:0000313" key="9">
    <source>
        <dbReference type="Proteomes" id="UP001589587"/>
    </source>
</evidence>
<comment type="similarity">
    <text evidence="2 7">Belongs to the enoyl-CoA hydratase/isomerase family.</text>
</comment>
<keyword evidence="3" id="KW-0443">Lipid metabolism</keyword>
<sequence>MTRQTYNFVTVDVTDSIATVVIDKPPANAFNPSLIAELLDLLPTLASDQSVRAIVITGTGRFFVAGADITVMRNLTEETQRAMRPWVEVQRILEKAPKPVIAKINGHALGGGAELTLACDFRVMAQSATIGFPEIGLGLFPGAGGSQRLPRLVGTHRAKVLMIEGKRLSAERACDIGLVDTVVADDELDTHCADLAHELAAKPTATIGMIKRIVEEGISLPLDQALDLEFDAVLELIKTDDAAEGLQSFLDKRPPSFTGR</sequence>
<organism evidence="8 9">
    <name type="scientific">Rhodococcus baikonurensis</name>
    <dbReference type="NCBI Taxonomy" id="172041"/>
    <lineage>
        <taxon>Bacteria</taxon>
        <taxon>Bacillati</taxon>
        <taxon>Actinomycetota</taxon>
        <taxon>Actinomycetes</taxon>
        <taxon>Mycobacteriales</taxon>
        <taxon>Nocardiaceae</taxon>
        <taxon>Rhodococcus</taxon>
        <taxon>Rhodococcus erythropolis group</taxon>
    </lineage>
</organism>
<dbReference type="PANTHER" id="PTHR11941">
    <property type="entry name" value="ENOYL-COA HYDRATASE-RELATED"/>
    <property type="match status" value="1"/>
</dbReference>
<dbReference type="InterPro" id="IPR001753">
    <property type="entry name" value="Enoyl-CoA_hydra/iso"/>
</dbReference>
<dbReference type="RefSeq" id="WP_378377140.1">
    <property type="nucleotide sequence ID" value="NZ_JBHMAS010000102.1"/>
</dbReference>